<dbReference type="InterPro" id="IPR025948">
    <property type="entry name" value="HTH-like_dom"/>
</dbReference>
<dbReference type="InterPro" id="IPR050900">
    <property type="entry name" value="Transposase_IS3/IS150/IS904"/>
</dbReference>
<organism evidence="5 6">
    <name type="scientific">Peribacillus simplex</name>
    <dbReference type="NCBI Taxonomy" id="1478"/>
    <lineage>
        <taxon>Bacteria</taxon>
        <taxon>Bacillati</taxon>
        <taxon>Bacillota</taxon>
        <taxon>Bacilli</taxon>
        <taxon>Bacillales</taxon>
        <taxon>Bacillaceae</taxon>
        <taxon>Peribacillus</taxon>
    </lineage>
</organism>
<dbReference type="GO" id="GO:0043565">
    <property type="term" value="F:sequence-specific DNA binding"/>
    <property type="evidence" value="ECO:0007669"/>
    <property type="project" value="InterPro"/>
</dbReference>
<evidence type="ECO:0000313" key="4">
    <source>
        <dbReference type="EMBL" id="MDM5453553.1"/>
    </source>
</evidence>
<protein>
    <submittedName>
        <fullName evidence="5">IS3 family transposase</fullName>
    </submittedName>
</protein>
<name>A0AAW7IH28_9BACI</name>
<reference evidence="5" key="1">
    <citation type="submission" date="2023-06" db="EMBL/GenBank/DDBJ databases">
        <title>Comparative genomics of Bacillaceae isolates and their secondary metabolite potential.</title>
        <authorList>
            <person name="Song L."/>
            <person name="Nielsen L.J."/>
            <person name="Mohite O."/>
            <person name="Xu X."/>
            <person name="Weber T."/>
            <person name="Kovacs A.T."/>
        </authorList>
    </citation>
    <scope>NUCLEOTIDE SEQUENCE</scope>
    <source>
        <strain evidence="5">D8_B_37</strain>
    </source>
</reference>
<dbReference type="Proteomes" id="UP001234602">
    <property type="component" value="Unassembled WGS sequence"/>
</dbReference>
<dbReference type="EMBL" id="JAUCEY010000008">
    <property type="protein sequence ID" value="MDM5453719.1"/>
    <property type="molecule type" value="Genomic_DNA"/>
</dbReference>
<dbReference type="InterPro" id="IPR012337">
    <property type="entry name" value="RNaseH-like_sf"/>
</dbReference>
<gene>
    <name evidence="4" type="ORF">QUF89_15370</name>
    <name evidence="5" type="ORF">QUF89_16325</name>
</gene>
<dbReference type="PROSITE" id="PS50994">
    <property type="entry name" value="INTEGRASE"/>
    <property type="match status" value="1"/>
</dbReference>
<dbReference type="InterPro" id="IPR036388">
    <property type="entry name" value="WH-like_DNA-bd_sf"/>
</dbReference>
<dbReference type="Pfam" id="PF13276">
    <property type="entry name" value="HTH_21"/>
    <property type="match status" value="1"/>
</dbReference>
<evidence type="ECO:0000313" key="5">
    <source>
        <dbReference type="EMBL" id="MDM5453719.1"/>
    </source>
</evidence>
<evidence type="ECO:0000259" key="3">
    <source>
        <dbReference type="PROSITE" id="PS50994"/>
    </source>
</evidence>
<dbReference type="GO" id="GO:0015074">
    <property type="term" value="P:DNA integration"/>
    <property type="evidence" value="ECO:0007669"/>
    <property type="project" value="InterPro"/>
</dbReference>
<dbReference type="NCBIfam" id="NF033516">
    <property type="entry name" value="transpos_IS3"/>
    <property type="match status" value="1"/>
</dbReference>
<proteinExistence type="predicted"/>
<dbReference type="PANTHER" id="PTHR46889">
    <property type="entry name" value="TRANSPOSASE INSF FOR INSERTION SEQUENCE IS3B-RELATED"/>
    <property type="match status" value="1"/>
</dbReference>
<dbReference type="AlphaFoldDB" id="A0AAW7IH28"/>
<dbReference type="Pfam" id="PF13518">
    <property type="entry name" value="HTH_28"/>
    <property type="match status" value="2"/>
</dbReference>
<evidence type="ECO:0000313" key="6">
    <source>
        <dbReference type="Proteomes" id="UP001234602"/>
    </source>
</evidence>
<evidence type="ECO:0000256" key="1">
    <source>
        <dbReference type="ARBA" id="ARBA00002286"/>
    </source>
</evidence>
<sequence length="524" mass="61913">MRKYSFSKEEKLEILNFYENSQFTLNEVAELYKVDSRTIKDWQNNYLFFGEDSLNRSENHNTYPKGLKLAAVQDYISGSYSLRETVRKYRLSGTSVLRNWIKKYTSHSELKDSGKGMSQTMTKGRKTTVQERIEIAQACIANDKSYQVTAEQYAVSYQQIYQWVKKFEKYGELGLQDRRGRTKLEEELSTEDKFRLEIQRMERENERLRAENLFFKKVRGNRKEASLSKSCIHNRYIAIQELAAKEALPIILLCEIADVARAAYYKWLNRQPSAREIENEQLLESIQYLYTQVDGIYGYRRITLTINRQREKVDLPKVNKKRIYRLMKMCRLKSVIRRKRKKYRKSNPDYVAENILSRKFKADQPNQKWCTDVTEFKYGNGKKAYLSAIIDLYDNSIVSYVLGHSNNNKLVFQTMTPAIQKLKEDEHPLIHSDRGYQYTSKLFKRMIDDAEMVHSMSRVGRCIDNGPIEAFWGTLKCEKYYLNKYDTYEALKIAIVGYISFYNSERYQEKLDGLSPLEFRDQAA</sequence>
<dbReference type="Pfam" id="PF13333">
    <property type="entry name" value="rve_2"/>
    <property type="match status" value="1"/>
</dbReference>
<dbReference type="Pfam" id="PF00665">
    <property type="entry name" value="rve"/>
    <property type="match status" value="1"/>
</dbReference>
<comment type="function">
    <text evidence="1">Involved in the transposition of the insertion sequence.</text>
</comment>
<comment type="caution">
    <text evidence="5">The sequence shown here is derived from an EMBL/GenBank/DDBJ whole genome shotgun (WGS) entry which is preliminary data.</text>
</comment>
<dbReference type="Gene3D" id="3.30.420.10">
    <property type="entry name" value="Ribonuclease H-like superfamily/Ribonuclease H"/>
    <property type="match status" value="1"/>
</dbReference>
<accession>A0AAW7IH28</accession>
<dbReference type="SUPFAM" id="SSF48295">
    <property type="entry name" value="TrpR-like"/>
    <property type="match status" value="3"/>
</dbReference>
<dbReference type="InterPro" id="IPR001584">
    <property type="entry name" value="Integrase_cat-core"/>
</dbReference>
<feature type="domain" description="Integrase catalytic" evidence="3">
    <location>
        <begin position="361"/>
        <end position="524"/>
    </location>
</feature>
<dbReference type="SUPFAM" id="SSF53098">
    <property type="entry name" value="Ribonuclease H-like"/>
    <property type="match status" value="1"/>
</dbReference>
<dbReference type="InterPro" id="IPR048020">
    <property type="entry name" value="Transpos_IS3"/>
</dbReference>
<dbReference type="PANTHER" id="PTHR46889:SF4">
    <property type="entry name" value="TRANSPOSASE INSO FOR INSERTION SEQUENCE ELEMENT IS911B-RELATED"/>
    <property type="match status" value="1"/>
</dbReference>
<dbReference type="RefSeq" id="WP_289320313.1">
    <property type="nucleotide sequence ID" value="NZ_JAUCEY010000008.1"/>
</dbReference>
<dbReference type="InterPro" id="IPR010921">
    <property type="entry name" value="Trp_repressor/repl_initiator"/>
</dbReference>
<dbReference type="Gene3D" id="1.10.10.10">
    <property type="entry name" value="Winged helix-like DNA-binding domain superfamily/Winged helix DNA-binding domain"/>
    <property type="match status" value="3"/>
</dbReference>
<feature type="coiled-coil region" evidence="2">
    <location>
        <begin position="184"/>
        <end position="218"/>
    </location>
</feature>
<dbReference type="InterPro" id="IPR036397">
    <property type="entry name" value="RNaseH_sf"/>
</dbReference>
<keyword evidence="2" id="KW-0175">Coiled coil</keyword>
<dbReference type="EMBL" id="JAUCEY010000008">
    <property type="protein sequence ID" value="MDM5453553.1"/>
    <property type="molecule type" value="Genomic_DNA"/>
</dbReference>
<evidence type="ECO:0000256" key="2">
    <source>
        <dbReference type="SAM" id="Coils"/>
    </source>
</evidence>
<dbReference type="InterPro" id="IPR055247">
    <property type="entry name" value="InsJ-like_HTH"/>
</dbReference>